<organism evidence="1 2">
    <name type="scientific">Cohnella herbarum</name>
    <dbReference type="NCBI Taxonomy" id="2728023"/>
    <lineage>
        <taxon>Bacteria</taxon>
        <taxon>Bacillati</taxon>
        <taxon>Bacillota</taxon>
        <taxon>Bacilli</taxon>
        <taxon>Bacillales</taxon>
        <taxon>Paenibacillaceae</taxon>
        <taxon>Cohnella</taxon>
    </lineage>
</organism>
<dbReference type="Pfam" id="PF21835">
    <property type="entry name" value="YIEGIA_cap"/>
    <property type="match status" value="1"/>
</dbReference>
<reference evidence="1 2" key="1">
    <citation type="submission" date="2020-04" db="EMBL/GenBank/DDBJ databases">
        <title>Genome sequencing of novel species.</title>
        <authorList>
            <person name="Heo J."/>
            <person name="Kim S.-J."/>
            <person name="Kim J.-S."/>
            <person name="Hong S.-B."/>
            <person name="Kwon S.-W."/>
        </authorList>
    </citation>
    <scope>NUCLEOTIDE SEQUENCE [LARGE SCALE GENOMIC DNA]</scope>
    <source>
        <strain evidence="1 2">MFER-1</strain>
    </source>
</reference>
<protein>
    <submittedName>
        <fullName evidence="1">Uncharacterized protein</fullName>
    </submittedName>
</protein>
<keyword evidence="2" id="KW-1185">Reference proteome</keyword>
<dbReference type="KEGG" id="cheb:HH215_03845"/>
<dbReference type="RefSeq" id="WP_169278701.1">
    <property type="nucleotide sequence ID" value="NZ_CP051680.1"/>
</dbReference>
<dbReference type="AlphaFoldDB" id="A0A7Z2ZKS4"/>
<evidence type="ECO:0000313" key="1">
    <source>
        <dbReference type="EMBL" id="QJD82402.1"/>
    </source>
</evidence>
<dbReference type="InterPro" id="IPR054055">
    <property type="entry name" value="YpzH"/>
</dbReference>
<dbReference type="Proteomes" id="UP000502248">
    <property type="component" value="Chromosome"/>
</dbReference>
<sequence length="59" mass="6622">MAKIVGVVTTNRQKVGGGSPIFFANDREELQKIAHLLEKIMDCAAHLIDEDLFIIVKRQ</sequence>
<name>A0A7Z2ZKS4_9BACL</name>
<proteinExistence type="predicted"/>
<dbReference type="EMBL" id="CP051680">
    <property type="protein sequence ID" value="QJD82402.1"/>
    <property type="molecule type" value="Genomic_DNA"/>
</dbReference>
<evidence type="ECO:0000313" key="2">
    <source>
        <dbReference type="Proteomes" id="UP000502248"/>
    </source>
</evidence>
<gene>
    <name evidence="1" type="ORF">HH215_03845</name>
</gene>
<accession>A0A7Z2ZKS4</accession>